<name>A0ABM1L7D0_GEKJA</name>
<accession>A0ABM1L7D0</accession>
<dbReference type="PANTHER" id="PTHR10656">
    <property type="entry name" value="CELL FATE DETERMINING PROTEIN MAB21-RELATED"/>
    <property type="match status" value="1"/>
</dbReference>
<evidence type="ECO:0000259" key="3">
    <source>
        <dbReference type="Pfam" id="PF03281"/>
    </source>
</evidence>
<evidence type="ECO:0000256" key="2">
    <source>
        <dbReference type="SAM" id="MobiDB-lite"/>
    </source>
</evidence>
<dbReference type="InterPro" id="IPR024810">
    <property type="entry name" value="MAB21L/cGLR"/>
</dbReference>
<dbReference type="GeneID" id="107123189"/>
<sequence length="463" mass="51739">MDRKPAEKGQGARKAIAAVQPAPEDDAAKPAAASKGRGRGQEPSSDCPGKAKTSLVNQGKGSGHSGKESAPRGRKTSLENSTPGAEKCDRPAGKSDNPPGDEGALQKRERHLQAKAFEPEKADVASGAVSREKNRLPDGEKKEAPHRGKKASQKARPPPAKEPPEQGRAEAVPRGPPPPQGISLRQVLERLTLRRVEISDASRRVNSVRDLLVEAIRKRLYLSSNSVQIVGTGSYYEHLKITKPDEFDIMLKVPGVRVELEPYNGGDCKGVYYFVKLKRNPGLQRLNDFVDDQQYLSASKFLSELRSIIINEVKTINDTWRLSFSLAEKTIIQYHGQTKTCCESNGSKCCRKDCLKLLKYLLEQLKTKHQSRNQFSKFCSYHAKTAFFHACTKWTSDEEWLPINVEECFGRLLDYFLDCLTKAELKHFFIPECNLICTDSKCKILKNVIESERTAKFPIFQQI</sequence>
<feature type="domain" description="Mab-21-like nucleotidyltransferase" evidence="3">
    <location>
        <begin position="235"/>
        <end position="316"/>
    </location>
</feature>
<dbReference type="Pfam" id="PF20266">
    <property type="entry name" value="Mab-21_C"/>
    <property type="match status" value="1"/>
</dbReference>
<protein>
    <submittedName>
        <fullName evidence="6">Cyclic GMP-AMP synthase isoform X2</fullName>
    </submittedName>
</protein>
<dbReference type="SMART" id="SM01265">
    <property type="entry name" value="Mab-21"/>
    <property type="match status" value="1"/>
</dbReference>
<feature type="domain" description="Mab-21-like HhH/H2TH-like" evidence="4">
    <location>
        <begin position="350"/>
        <end position="440"/>
    </location>
</feature>
<evidence type="ECO:0000256" key="1">
    <source>
        <dbReference type="ARBA" id="ARBA00008307"/>
    </source>
</evidence>
<evidence type="ECO:0000313" key="5">
    <source>
        <dbReference type="Proteomes" id="UP000694871"/>
    </source>
</evidence>
<comment type="similarity">
    <text evidence="1">Belongs to the mab-21 family.</text>
</comment>
<dbReference type="InterPro" id="IPR046903">
    <property type="entry name" value="Mab-21-like_nuc_Trfase"/>
</dbReference>
<proteinExistence type="inferred from homology"/>
<dbReference type="RefSeq" id="XP_015281867.1">
    <property type="nucleotide sequence ID" value="XM_015426381.1"/>
</dbReference>
<evidence type="ECO:0000259" key="4">
    <source>
        <dbReference type="Pfam" id="PF20266"/>
    </source>
</evidence>
<evidence type="ECO:0000313" key="6">
    <source>
        <dbReference type="RefSeq" id="XP_015281867.1"/>
    </source>
</evidence>
<dbReference type="Pfam" id="PF03281">
    <property type="entry name" value="Mab-21"/>
    <property type="match status" value="1"/>
</dbReference>
<feature type="region of interest" description="Disordered" evidence="2">
    <location>
        <begin position="1"/>
        <end position="184"/>
    </location>
</feature>
<gene>
    <name evidence="6" type="primary">MB21D1</name>
</gene>
<dbReference type="InterPro" id="IPR046906">
    <property type="entry name" value="Mab-21_HhH/H2TH-like"/>
</dbReference>
<reference evidence="6" key="1">
    <citation type="submission" date="2025-08" db="UniProtKB">
        <authorList>
            <consortium name="RefSeq"/>
        </authorList>
    </citation>
    <scope>IDENTIFICATION</scope>
</reference>
<dbReference type="Proteomes" id="UP000694871">
    <property type="component" value="Unplaced"/>
</dbReference>
<dbReference type="PANTHER" id="PTHR10656:SF35">
    <property type="entry name" value="CYCLIC GMP-AMP SYNTHASE"/>
    <property type="match status" value="1"/>
</dbReference>
<feature type="compositionally biased region" description="Basic and acidic residues" evidence="2">
    <location>
        <begin position="130"/>
        <end position="146"/>
    </location>
</feature>
<organism evidence="5 6">
    <name type="scientific">Gekko japonicus</name>
    <name type="common">Schlegel's Japanese gecko</name>
    <dbReference type="NCBI Taxonomy" id="146911"/>
    <lineage>
        <taxon>Eukaryota</taxon>
        <taxon>Metazoa</taxon>
        <taxon>Chordata</taxon>
        <taxon>Craniata</taxon>
        <taxon>Vertebrata</taxon>
        <taxon>Euteleostomi</taxon>
        <taxon>Lepidosauria</taxon>
        <taxon>Squamata</taxon>
        <taxon>Bifurcata</taxon>
        <taxon>Gekkota</taxon>
        <taxon>Gekkonidae</taxon>
        <taxon>Gekkoninae</taxon>
        <taxon>Gekko</taxon>
    </lineage>
</organism>
<dbReference type="Gene3D" id="1.10.1410.40">
    <property type="match status" value="1"/>
</dbReference>
<keyword evidence="5" id="KW-1185">Reference proteome</keyword>